<keyword evidence="5 8" id="KW-0406">Ion transport</keyword>
<evidence type="ECO:0000256" key="3">
    <source>
        <dbReference type="ARBA" id="ARBA00022692"/>
    </source>
</evidence>
<keyword evidence="1 8" id="KW-0813">Transport</keyword>
<protein>
    <recommendedName>
        <fullName evidence="8">Putative manganese efflux pump MntP</fullName>
    </recommendedName>
</protein>
<dbReference type="InterPro" id="IPR003810">
    <property type="entry name" value="Mntp/YtaF"/>
</dbReference>
<dbReference type="EMBL" id="LXHC01000024">
    <property type="protein sequence ID" value="OAU95420.1"/>
    <property type="molecule type" value="Genomic_DNA"/>
</dbReference>
<feature type="transmembrane region" description="Helical" evidence="8">
    <location>
        <begin position="39"/>
        <end position="58"/>
    </location>
</feature>
<keyword evidence="4 8" id="KW-1133">Transmembrane helix</keyword>
<dbReference type="OrthoDB" id="9811590at2"/>
<comment type="subcellular location">
    <subcellularLocation>
        <location evidence="8">Cell membrane</location>
        <topology evidence="8">Multi-pass membrane protein</topology>
    </subcellularLocation>
</comment>
<keyword evidence="7 8" id="KW-0464">Manganese</keyword>
<evidence type="ECO:0000256" key="8">
    <source>
        <dbReference type="HAMAP-Rule" id="MF_01521"/>
    </source>
</evidence>
<comment type="similarity">
    <text evidence="8">Belongs to the MntP (TC 9.B.29) family.</text>
</comment>
<organism evidence="9 10">
    <name type="scientific">Moraxella catarrhalis</name>
    <name type="common">Branhamella catarrhalis</name>
    <dbReference type="NCBI Taxonomy" id="480"/>
    <lineage>
        <taxon>Bacteria</taxon>
        <taxon>Pseudomonadati</taxon>
        <taxon>Pseudomonadota</taxon>
        <taxon>Gammaproteobacteria</taxon>
        <taxon>Moraxellales</taxon>
        <taxon>Moraxellaceae</taxon>
        <taxon>Moraxella</taxon>
    </lineage>
</organism>
<accession>A0A198UGE7</accession>
<evidence type="ECO:0000256" key="2">
    <source>
        <dbReference type="ARBA" id="ARBA00022475"/>
    </source>
</evidence>
<name>A0A198UGE7_MORCA</name>
<evidence type="ECO:0000256" key="7">
    <source>
        <dbReference type="ARBA" id="ARBA00023211"/>
    </source>
</evidence>
<dbReference type="GO" id="GO:0005384">
    <property type="term" value="F:manganese ion transmembrane transporter activity"/>
    <property type="evidence" value="ECO:0007669"/>
    <property type="project" value="UniProtKB-UniRule"/>
</dbReference>
<dbReference type="PATRIC" id="fig|480.237.peg.712"/>
<reference evidence="9 10" key="1">
    <citation type="journal article" date="2016" name="Genome Biol. Evol.">
        <title>Comparative Genomic Analyses of the Moraxella catarrhalis Serosensitive and Seroresistant Lineages Demonstrate Their Independent Evolution.</title>
        <authorList>
            <person name="Earl J.P."/>
            <person name="de Vries S.P."/>
            <person name="Ahmed A."/>
            <person name="Powell E."/>
            <person name="Schultz M.P."/>
            <person name="Hermans P.W."/>
            <person name="Hill D.J."/>
            <person name="Zhou Z."/>
            <person name="Constantinidou C.I."/>
            <person name="Hu F.Z."/>
            <person name="Bootsma H.J."/>
            <person name="Ehrlich G.D."/>
        </authorList>
    </citation>
    <scope>NUCLEOTIDE SEQUENCE [LARGE SCALE GENOMIC DNA]</scope>
    <source>
        <strain evidence="9 10">Z7542</strain>
    </source>
</reference>
<evidence type="ECO:0000313" key="10">
    <source>
        <dbReference type="Proteomes" id="UP000078228"/>
    </source>
</evidence>
<evidence type="ECO:0000256" key="6">
    <source>
        <dbReference type="ARBA" id="ARBA00023136"/>
    </source>
</evidence>
<feature type="transmembrane region" description="Helical" evidence="8">
    <location>
        <begin position="101"/>
        <end position="124"/>
    </location>
</feature>
<dbReference type="PANTHER" id="PTHR35529:SF1">
    <property type="entry name" value="MANGANESE EFFLUX PUMP MNTP-RELATED"/>
    <property type="match status" value="1"/>
</dbReference>
<dbReference type="HAMAP" id="MF_01521">
    <property type="entry name" value="MntP_pump"/>
    <property type="match status" value="1"/>
</dbReference>
<dbReference type="RefSeq" id="WP_064610163.1">
    <property type="nucleotide sequence ID" value="NZ_LXHB01000027.1"/>
</dbReference>
<feature type="transmembrane region" description="Helical" evidence="8">
    <location>
        <begin position="6"/>
        <end position="27"/>
    </location>
</feature>
<dbReference type="InterPro" id="IPR022929">
    <property type="entry name" value="Put_MntP"/>
</dbReference>
<evidence type="ECO:0000256" key="4">
    <source>
        <dbReference type="ARBA" id="ARBA00022989"/>
    </source>
</evidence>
<feature type="transmembrane region" description="Helical" evidence="8">
    <location>
        <begin position="163"/>
        <end position="180"/>
    </location>
</feature>
<evidence type="ECO:0000256" key="1">
    <source>
        <dbReference type="ARBA" id="ARBA00022448"/>
    </source>
</evidence>
<comment type="caution">
    <text evidence="9">The sequence shown here is derived from an EMBL/GenBank/DDBJ whole genome shotgun (WGS) entry which is preliminary data.</text>
</comment>
<dbReference type="PANTHER" id="PTHR35529">
    <property type="entry name" value="MANGANESE EFFLUX PUMP MNTP-RELATED"/>
    <property type="match status" value="1"/>
</dbReference>
<sequence length="185" mass="19608">MSLIVLIIWALSMSLDAFSVAIAKGVATRDMTFAKALRQGLVFGLVEAVAPILGWVMGRLAQQWIQSVDHWIGFILLFALGVRCIYEGLTGEPSAESSSQTGIWLFVTAIATSIDATVVGVSLAFLEVNIWLAAALIGAATTIMATLGLILGQRLGAHFGNRAMILGGLMLIAIGTYILYSHLTG</sequence>
<gene>
    <name evidence="8" type="primary">mntP</name>
    <name evidence="9" type="ORF">AO384_1611</name>
</gene>
<feature type="transmembrane region" description="Helical" evidence="8">
    <location>
        <begin position="70"/>
        <end position="89"/>
    </location>
</feature>
<keyword evidence="6 8" id="KW-0472">Membrane</keyword>
<feature type="transmembrane region" description="Helical" evidence="8">
    <location>
        <begin position="130"/>
        <end position="151"/>
    </location>
</feature>
<evidence type="ECO:0000256" key="5">
    <source>
        <dbReference type="ARBA" id="ARBA00023065"/>
    </source>
</evidence>
<dbReference type="GO" id="GO:0005886">
    <property type="term" value="C:plasma membrane"/>
    <property type="evidence" value="ECO:0007669"/>
    <property type="project" value="UniProtKB-SubCell"/>
</dbReference>
<keyword evidence="2 8" id="KW-1003">Cell membrane</keyword>
<comment type="function">
    <text evidence="8">Probably functions as a manganese efflux pump.</text>
</comment>
<dbReference type="AlphaFoldDB" id="A0A198UGE7"/>
<keyword evidence="3 8" id="KW-0812">Transmembrane</keyword>
<dbReference type="Proteomes" id="UP000078228">
    <property type="component" value="Unassembled WGS sequence"/>
</dbReference>
<proteinExistence type="inferred from homology"/>
<evidence type="ECO:0000313" key="9">
    <source>
        <dbReference type="EMBL" id="OAU95420.1"/>
    </source>
</evidence>
<dbReference type="Pfam" id="PF02659">
    <property type="entry name" value="Mntp"/>
    <property type="match status" value="1"/>
</dbReference>
<keyword evidence="10" id="KW-1185">Reference proteome</keyword>